<evidence type="ECO:0000313" key="18">
    <source>
        <dbReference type="EMBL" id="OOQ40230.1"/>
    </source>
</evidence>
<dbReference type="HAMAP" id="MF_00105">
    <property type="entry name" value="GreA_GreB"/>
    <property type="match status" value="1"/>
</dbReference>
<reference evidence="27 28" key="5">
    <citation type="journal article" date="2017" name="Gut Pathog.">
        <title>Phylogenomics of Colombian Helicobacter pylori isolates.</title>
        <authorList>
            <person name="Gutierrez-Escobar A.J."/>
            <person name="Trujillo E."/>
            <person name="Acevedo O."/>
            <person name="Bravo M.M."/>
        </authorList>
    </citation>
    <scope>NUCLEOTIDE SEQUENCE [LARGE SCALE GENOMIC DNA]</scope>
    <source>
        <strain evidence="20 27">2021</strain>
        <strain evidence="19 28">22366</strain>
    </source>
</reference>
<keyword evidence="4 8" id="KW-0238">DNA-binding</keyword>
<evidence type="ECO:0000313" key="30">
    <source>
        <dbReference type="Proteomes" id="UP000288704"/>
    </source>
</evidence>
<evidence type="ECO:0000256" key="6">
    <source>
        <dbReference type="ARBA" id="ARBA00024916"/>
    </source>
</evidence>
<dbReference type="AlphaFoldDB" id="A0A024CAB6"/>
<dbReference type="Proteomes" id="UP000289281">
    <property type="component" value="Chromosome"/>
</dbReference>
<keyword evidence="17" id="KW-0251">Elongation factor</keyword>
<dbReference type="Gene3D" id="1.10.287.180">
    <property type="entry name" value="Transcription elongation factor, GreA/GreB, N-terminal domain"/>
    <property type="match status" value="1"/>
</dbReference>
<dbReference type="EMBL" id="LIXH01000030">
    <property type="protein sequence ID" value="KOS32592.1"/>
    <property type="molecule type" value="Genomic_DNA"/>
</dbReference>
<sequence length="164" mass="18227">MNKEPMSMHGYNKICAELKQLKEVERPNIVKEIDIARGHGDLKENAEYHAAKEKQRFIEARIVDLSEIVANAQVIDPSVLAHNKVSFGSTIKILNLDNDKEFSYTIVGSVESDPAKGLISFGSPIAKSLIGKSKGDAVSIQLPNGESDFEILDIYYKEICFDEN</sequence>
<evidence type="ECO:0000256" key="3">
    <source>
        <dbReference type="ARBA" id="ARBA00023015"/>
    </source>
</evidence>
<name>A0A024CAB6_HELPX</name>
<dbReference type="EMBL" id="RJHK01000001">
    <property type="protein sequence ID" value="RVZ36294.1"/>
    <property type="molecule type" value="Genomic_DNA"/>
</dbReference>
<accession>A0A024CAB6</accession>
<keyword evidence="3 8" id="KW-0805">Transcription regulation</keyword>
<evidence type="ECO:0000313" key="28">
    <source>
        <dbReference type="Proteomes" id="UP000220501"/>
    </source>
</evidence>
<dbReference type="PATRIC" id="fig|210.1916.peg.820"/>
<dbReference type="EMBL" id="RPFP01000029">
    <property type="protein sequence ID" value="RPF68819.1"/>
    <property type="molecule type" value="Genomic_DNA"/>
</dbReference>
<evidence type="ECO:0000313" key="33">
    <source>
        <dbReference type="Proteomes" id="UP000319468"/>
    </source>
</evidence>
<evidence type="ECO:0000313" key="17">
    <source>
        <dbReference type="EMBL" id="OOQ30112.1"/>
    </source>
</evidence>
<organism evidence="17 33">
    <name type="scientific">Helicobacter pylori</name>
    <name type="common">Campylobacter pylori</name>
    <dbReference type="NCBI Taxonomy" id="210"/>
    <lineage>
        <taxon>Bacteria</taxon>
        <taxon>Pseudomonadati</taxon>
        <taxon>Campylobacterota</taxon>
        <taxon>Epsilonproteobacteria</taxon>
        <taxon>Campylobacterales</taxon>
        <taxon>Helicobacteraceae</taxon>
        <taxon>Helicobacter</taxon>
    </lineage>
</organism>
<proteinExistence type="inferred from homology"/>
<dbReference type="EMBL" id="MUPN01000384">
    <property type="protein sequence ID" value="OOQ40230.1"/>
    <property type="molecule type" value="Genomic_DNA"/>
</dbReference>
<evidence type="ECO:0000313" key="13">
    <source>
        <dbReference type="EMBL" id="KOS32592.1"/>
    </source>
</evidence>
<dbReference type="SUPFAM" id="SSF54534">
    <property type="entry name" value="FKBP-like"/>
    <property type="match status" value="1"/>
</dbReference>
<dbReference type="RefSeq" id="WP_001031343.1">
    <property type="nucleotide sequence ID" value="NZ_AP017632.1"/>
</dbReference>
<keyword evidence="17" id="KW-0648">Protein biosynthesis</keyword>
<evidence type="ECO:0000256" key="9">
    <source>
        <dbReference type="RuleBase" id="RU000556"/>
    </source>
</evidence>
<evidence type="ECO:0000313" key="25">
    <source>
        <dbReference type="Proteomes" id="UP000037777"/>
    </source>
</evidence>
<dbReference type="Proteomes" id="UP000186621">
    <property type="component" value="Unassembled WGS sequence"/>
</dbReference>
<dbReference type="EMBL" id="MJMX01000022">
    <property type="protein sequence ID" value="OLR46712.1"/>
    <property type="molecule type" value="Genomic_DNA"/>
</dbReference>
<dbReference type="Proteomes" id="UP000220405">
    <property type="component" value="Unassembled WGS sequence"/>
</dbReference>
<dbReference type="eggNOG" id="COG0782">
    <property type="taxonomic scope" value="Bacteria"/>
</dbReference>
<dbReference type="FunFam" id="1.10.287.180:FF:000001">
    <property type="entry name" value="Transcription elongation factor GreA"/>
    <property type="match status" value="1"/>
</dbReference>
<comment type="function">
    <text evidence="6 8 9">Necessary for efficient RNA polymerase transcription elongation past template-encoded arresting sites. The arresting sites in DNA have the property of trapping a certain fraction of elongating RNA polymerases that pass through, resulting in locked ternary complexes. Cleavage of the nascent transcript by cleavage factors such as GreA or GreB allows the resumption of elongation from the new 3'terminus. GreA releases sequences of 2 to 3 nucleotides.</text>
</comment>
<dbReference type="PANTHER" id="PTHR30437:SF4">
    <property type="entry name" value="TRANSCRIPTION ELONGATION FACTOR GREA"/>
    <property type="match status" value="1"/>
</dbReference>
<reference evidence="22 29" key="7">
    <citation type="submission" date="2018-11" db="EMBL/GenBank/DDBJ databases">
        <authorList>
            <person name="Gutierrez A.J."/>
            <person name="Bravo M."/>
        </authorList>
    </citation>
    <scope>NUCLEOTIDE SEQUENCE [LARGE SCALE GENOMIC DNA]</scope>
    <source>
        <strain evidence="22 29">22388</strain>
    </source>
</reference>
<dbReference type="NCBIfam" id="NF001264">
    <property type="entry name" value="PRK00226.1-5"/>
    <property type="match status" value="1"/>
</dbReference>
<reference evidence="21 35" key="8">
    <citation type="journal article" date="2020" name="Front. Microbiol.">
        <title>Identification of New Helicobacter pylori Subpopulations in Native Americans and Mestizos From Peru.</title>
        <authorList>
            <person name="Gutierrez-Escobar A.J."/>
            <person name="Velapatino B."/>
            <person name="Borda V."/>
            <person name="Rabkin C.S."/>
            <person name="Tarazona-Santos E."/>
            <person name="Cabrera L."/>
            <person name="Cok J."/>
            <person name="Hooper C.C."/>
            <person name="Jahuira-Arias H."/>
            <person name="Herrera P."/>
            <person name="Noureen M."/>
            <person name="Wang D."/>
            <person name="Romero-Gallo J."/>
            <person name="Tran B."/>
            <person name="Peek R.M. Jr"/>
            <person name="Berg D.E."/>
            <person name="Gilman R.H."/>
            <person name="Camargo M.C."/>
        </authorList>
    </citation>
    <scope>NUCLEOTIDE SEQUENCE [LARGE SCALE GENOMIC DNA]</scope>
    <source>
        <strain evidence="21 35">ASHA-006</strain>
    </source>
</reference>
<dbReference type="SUPFAM" id="SSF46557">
    <property type="entry name" value="GreA transcript cleavage protein, N-terminal domain"/>
    <property type="match status" value="1"/>
</dbReference>
<evidence type="ECO:0000313" key="32">
    <source>
        <dbReference type="Proteomes" id="UP000289281"/>
    </source>
</evidence>
<evidence type="ECO:0000313" key="14">
    <source>
        <dbReference type="EMBL" id="MDU9790341.1"/>
    </source>
</evidence>
<dbReference type="InterPro" id="IPR023459">
    <property type="entry name" value="Tscrpt_elong_fac_GreA/B_fam"/>
</dbReference>
<reference evidence="15" key="9">
    <citation type="submission" date="2023-10" db="EMBL/GenBank/DDBJ databases">
        <title>First insite into the whole-genome sequence variations in clarithromycin resistant Helicobacter pylori clinical isolates in Russia.</title>
        <authorList>
            <person name="Starkova D.A."/>
            <person name="Svarval A.V."/>
            <person name="Polev D.E."/>
            <person name="Saitova A.T."/>
            <person name="Gladyshev N.S."/>
            <person name="Egorova S.A."/>
        </authorList>
    </citation>
    <scope>NUCLEOTIDE SEQUENCE</scope>
    <source>
        <strain evidence="15">HP290</strain>
        <strain evidence="14">HP96</strain>
    </source>
</reference>
<dbReference type="InterPro" id="IPR036953">
    <property type="entry name" value="GreA/GreB_C_sf"/>
</dbReference>
<dbReference type="Proteomes" id="UP000662764">
    <property type="component" value="Chromosome"/>
</dbReference>
<dbReference type="NCBIfam" id="NF001261">
    <property type="entry name" value="PRK00226.1-2"/>
    <property type="match status" value="1"/>
</dbReference>
<dbReference type="GO" id="GO:0070063">
    <property type="term" value="F:RNA polymerase binding"/>
    <property type="evidence" value="ECO:0007669"/>
    <property type="project" value="InterPro"/>
</dbReference>
<dbReference type="NCBIfam" id="NF001263">
    <property type="entry name" value="PRK00226.1-4"/>
    <property type="match status" value="1"/>
</dbReference>
<evidence type="ECO:0000313" key="16">
    <source>
        <dbReference type="EMBL" id="OLR46712.1"/>
    </source>
</evidence>
<evidence type="ECO:0000313" key="19">
    <source>
        <dbReference type="EMBL" id="PDX09643.1"/>
    </source>
</evidence>
<dbReference type="PANTHER" id="PTHR30437">
    <property type="entry name" value="TRANSCRIPTION ELONGATION FACTOR GREA"/>
    <property type="match status" value="1"/>
</dbReference>
<protein>
    <recommendedName>
        <fullName evidence="2 8">Transcription elongation factor GreA</fullName>
    </recommendedName>
    <alternativeName>
        <fullName evidence="7 8">Transcript cleavage factor GreA</fullName>
    </alternativeName>
</protein>
<dbReference type="InterPro" id="IPR028624">
    <property type="entry name" value="Tscrpt_elong_fac_GreA/B"/>
</dbReference>
<evidence type="ECO:0000313" key="34">
    <source>
        <dbReference type="Proteomes" id="UP000319650"/>
    </source>
</evidence>
<dbReference type="GO" id="GO:0032784">
    <property type="term" value="P:regulation of DNA-templated transcription elongation"/>
    <property type="evidence" value="ECO:0007669"/>
    <property type="project" value="UniProtKB-UniRule"/>
</dbReference>
<reference evidence="33 34" key="4">
    <citation type="journal article" date="2017" name="Front. Cell. Infect. Microbiol.">
        <title>Whole Genome Sequence and Phylogenetic Analysis Show Helicobacter pylori Strains from Latin America Have Followed a Unique Evolution Pathway.</title>
        <authorList>
            <person name="Munoz-Ramirez Z.Y."/>
            <person name="Mendez-Tenorio A."/>
            <person name="Kato I."/>
            <person name="Bravo M.M."/>
            <person name="Rizzato C."/>
            <person name="Thorell K."/>
            <person name="Torres R.C."/>
            <person name="Aviles-Jimenez F."/>
            <person name="Camorlinga M."/>
            <person name="Canzian F."/>
            <person name="Torres J."/>
        </authorList>
    </citation>
    <scope>NUCLEOTIDE SEQUENCE [LARGE SCALE GENOMIC DNA]</scope>
    <source>
        <strain evidence="17 33">CM22347</strain>
        <strain evidence="18 34">CM22351</strain>
    </source>
</reference>
<evidence type="ECO:0000313" key="20">
    <source>
        <dbReference type="EMBL" id="PDX38132.1"/>
    </source>
</evidence>
<reference evidence="12 32" key="2">
    <citation type="submission" date="2016-08" db="EMBL/GenBank/DDBJ databases">
        <title>Whole genome shotgun sequence of Helicobacter pylori strain ATCC43504.</title>
        <authorList>
            <person name="Mimuro H."/>
            <person name="Ogura Y."/>
            <person name="Katsura K."/>
            <person name="Hayashi T."/>
        </authorList>
    </citation>
    <scope>NUCLEOTIDE SEQUENCE [LARGE SCALE GENOMIC DNA]</scope>
    <source>
        <strain evidence="32">ATCC 43504</strain>
        <strain evidence="12">ATCC43504</strain>
    </source>
</reference>
<gene>
    <name evidence="8 12" type="primary">greA</name>
    <name evidence="13" type="ORF">AM496_06025</name>
    <name evidence="18" type="ORF">B0X64_04470</name>
    <name evidence="17" type="ORF">B0X69_08370</name>
    <name evidence="19" type="ORF">BB406_01590</name>
    <name evidence="20" type="ORF">BB468_04060</name>
    <name evidence="16" type="ORF">BIZ48_03515</name>
    <name evidence="23" type="ORF">EC547_00925</name>
    <name evidence="24" type="ORF">EC574_02340</name>
    <name evidence="22" type="ORF">EGV97_06080</name>
    <name evidence="21" type="ORF">HGK51_04225</name>
    <name evidence="12" type="ORF">HPATCC43504_01058</name>
    <name evidence="14" type="ORF">RGC53_05915</name>
    <name evidence="15" type="ORF">RGC63_02490</name>
</gene>
<evidence type="ECO:0000256" key="2">
    <source>
        <dbReference type="ARBA" id="ARBA00013729"/>
    </source>
</evidence>
<evidence type="ECO:0000313" key="26">
    <source>
        <dbReference type="Proteomes" id="UP000186621"/>
    </source>
</evidence>
<evidence type="ECO:0000313" key="21">
    <source>
        <dbReference type="EMBL" id="QQW99551.1"/>
    </source>
</evidence>
<dbReference type="EMBL" id="MUPM01000264">
    <property type="protein sequence ID" value="OOQ30112.1"/>
    <property type="molecule type" value="Genomic_DNA"/>
</dbReference>
<dbReference type="Proteomes" id="UP000288704">
    <property type="component" value="Unassembled WGS sequence"/>
</dbReference>
<dbReference type="Proteomes" id="UP000276972">
    <property type="component" value="Unassembled WGS sequence"/>
</dbReference>
<evidence type="ECO:0000259" key="10">
    <source>
        <dbReference type="Pfam" id="PF01272"/>
    </source>
</evidence>
<dbReference type="Proteomes" id="UP000220501">
    <property type="component" value="Unassembled WGS sequence"/>
</dbReference>
<evidence type="ECO:0000256" key="5">
    <source>
        <dbReference type="ARBA" id="ARBA00023163"/>
    </source>
</evidence>
<dbReference type="EMBL" id="AP017632">
    <property type="protein sequence ID" value="BBI22993.1"/>
    <property type="molecule type" value="Genomic_DNA"/>
</dbReference>
<dbReference type="EMBL" id="MBJH01000073">
    <property type="protein sequence ID" value="PDX38132.1"/>
    <property type="molecule type" value="Genomic_DNA"/>
</dbReference>
<comment type="similarity">
    <text evidence="1 8 9">Belongs to the GreA/GreB family.</text>
</comment>
<evidence type="ECO:0000256" key="8">
    <source>
        <dbReference type="HAMAP-Rule" id="MF_00105"/>
    </source>
</evidence>
<dbReference type="PROSITE" id="PS00829">
    <property type="entry name" value="GREAB_1"/>
    <property type="match status" value="1"/>
</dbReference>
<dbReference type="PROSITE" id="PS00830">
    <property type="entry name" value="GREAB_2"/>
    <property type="match status" value="1"/>
</dbReference>
<dbReference type="InterPro" id="IPR022691">
    <property type="entry name" value="Tscrpt_elong_fac_GreA/B_N"/>
</dbReference>
<dbReference type="InterPro" id="IPR036805">
    <property type="entry name" value="Tscrpt_elong_fac_GreA/B_N_sf"/>
</dbReference>
<evidence type="ECO:0000313" key="12">
    <source>
        <dbReference type="EMBL" id="BBI22993.1"/>
    </source>
</evidence>
<dbReference type="GO" id="GO:0003677">
    <property type="term" value="F:DNA binding"/>
    <property type="evidence" value="ECO:0007669"/>
    <property type="project" value="UniProtKB-UniRule"/>
</dbReference>
<evidence type="ECO:0000313" key="35">
    <source>
        <dbReference type="Proteomes" id="UP000662764"/>
    </source>
</evidence>
<dbReference type="InterPro" id="IPR018151">
    <property type="entry name" value="TF_GreA/GreB_CS"/>
</dbReference>
<evidence type="ECO:0000313" key="31">
    <source>
        <dbReference type="Proteomes" id="UP000289024"/>
    </source>
</evidence>
<dbReference type="GO" id="GO:0006354">
    <property type="term" value="P:DNA-templated transcription elongation"/>
    <property type="evidence" value="ECO:0007669"/>
    <property type="project" value="TreeGrafter"/>
</dbReference>
<evidence type="ECO:0000256" key="1">
    <source>
        <dbReference type="ARBA" id="ARBA00008213"/>
    </source>
</evidence>
<evidence type="ECO:0000313" key="22">
    <source>
        <dbReference type="EMBL" id="RPF68819.1"/>
    </source>
</evidence>
<dbReference type="Proteomes" id="UP001294612">
    <property type="component" value="Unassembled WGS sequence"/>
</dbReference>
<reference evidence="30 31" key="6">
    <citation type="submission" date="2018-10" db="EMBL/GenBank/DDBJ databases">
        <title>Genetic determinants and prediction of antibiotic resistance phenotypes in Helicobacter pylori.</title>
        <authorList>
            <person name="Wagner K."/>
        </authorList>
    </citation>
    <scope>NUCLEOTIDE SEQUENCE [LARGE SCALE GENOMIC DNA]</scope>
    <source>
        <strain evidence="24 30">ZH117</strain>
        <strain evidence="23 31">ZH97</strain>
    </source>
</reference>
<dbReference type="OMA" id="TWLTQEA"/>
<dbReference type="NCBIfam" id="TIGR01462">
    <property type="entry name" value="greA"/>
    <property type="match status" value="1"/>
</dbReference>
<dbReference type="GO" id="GO:0003746">
    <property type="term" value="F:translation elongation factor activity"/>
    <property type="evidence" value="ECO:0007669"/>
    <property type="project" value="UniProtKB-KW"/>
</dbReference>
<dbReference type="Pfam" id="PF01272">
    <property type="entry name" value="GreA_GreB"/>
    <property type="match status" value="1"/>
</dbReference>
<dbReference type="EMBL" id="MBIN01000002">
    <property type="protein sequence ID" value="PDX09643.1"/>
    <property type="molecule type" value="Genomic_DNA"/>
</dbReference>
<reference evidence="13 25" key="1">
    <citation type="submission" date="2015-08" db="EMBL/GenBank/DDBJ databases">
        <title>Comparative genomics of Helicobacter pylori strains.</title>
        <authorList>
            <person name="Kumar N."/>
            <person name="Albert M.J."/>
            <person name="Al-Akbal H.M."/>
            <person name="Ahmed N."/>
        </authorList>
    </citation>
    <scope>NUCLEOTIDE SEQUENCE [LARGE SCALE GENOMIC DNA]</scope>
    <source>
        <strain evidence="13 25">59</strain>
    </source>
</reference>
<dbReference type="EMBL" id="JAVKQK010000018">
    <property type="protein sequence ID" value="MDU9790341.1"/>
    <property type="molecule type" value="Genomic_DNA"/>
</dbReference>
<dbReference type="Proteomes" id="UP000289024">
    <property type="component" value="Unassembled WGS sequence"/>
</dbReference>
<dbReference type="Proteomes" id="UP000037777">
    <property type="component" value="Unassembled WGS sequence"/>
</dbReference>
<evidence type="ECO:0000313" key="27">
    <source>
        <dbReference type="Proteomes" id="UP000220405"/>
    </source>
</evidence>
<keyword evidence="5 8" id="KW-0804">Transcription</keyword>
<dbReference type="FunFam" id="3.10.50.30:FF:000001">
    <property type="entry name" value="Transcription elongation factor GreA"/>
    <property type="match status" value="1"/>
</dbReference>
<evidence type="ECO:0000259" key="11">
    <source>
        <dbReference type="Pfam" id="PF03449"/>
    </source>
</evidence>
<reference evidence="16 26" key="3">
    <citation type="submission" date="2016-09" db="EMBL/GenBank/DDBJ databases">
        <authorList>
            <person name="Capua I."/>
            <person name="De Benedictis P."/>
            <person name="Joannis T."/>
            <person name="Lombin L.H."/>
            <person name="Cattoli G."/>
        </authorList>
    </citation>
    <scope>NUCLEOTIDE SEQUENCE [LARGE SCALE GENOMIC DNA]</scope>
    <source>
        <strain evidence="16 26">132A</strain>
    </source>
</reference>
<dbReference type="Proteomes" id="UP000319468">
    <property type="component" value="Unassembled WGS sequence"/>
</dbReference>
<dbReference type="InterPro" id="IPR006359">
    <property type="entry name" value="Tscrpt_elong_fac_GreA"/>
</dbReference>
<evidence type="ECO:0000313" key="23">
    <source>
        <dbReference type="EMBL" id="RVZ36294.1"/>
    </source>
</evidence>
<evidence type="ECO:0000313" key="29">
    <source>
        <dbReference type="Proteomes" id="UP000276972"/>
    </source>
</evidence>
<dbReference type="InterPro" id="IPR001437">
    <property type="entry name" value="Tscrpt_elong_fac_GreA/B_C"/>
</dbReference>
<feature type="domain" description="Transcription elongation factor GreA/GreB C-terminal" evidence="10">
    <location>
        <begin position="82"/>
        <end position="156"/>
    </location>
</feature>
<dbReference type="SMR" id="A0A024CAB6"/>
<evidence type="ECO:0000313" key="15">
    <source>
        <dbReference type="EMBL" id="MDZ7550579.1"/>
    </source>
</evidence>
<evidence type="ECO:0000256" key="4">
    <source>
        <dbReference type="ARBA" id="ARBA00023125"/>
    </source>
</evidence>
<dbReference type="PIRSF" id="PIRSF006092">
    <property type="entry name" value="GreA_GreB"/>
    <property type="match status" value="1"/>
</dbReference>
<dbReference type="EMBL" id="JAXMRN010000006">
    <property type="protein sequence ID" value="MDZ7550579.1"/>
    <property type="molecule type" value="Genomic_DNA"/>
</dbReference>
<dbReference type="EMBL" id="RJIC01000002">
    <property type="protein sequence ID" value="RVZ65129.1"/>
    <property type="molecule type" value="Genomic_DNA"/>
</dbReference>
<dbReference type="Proteomes" id="UP001262343">
    <property type="component" value="Unassembled WGS sequence"/>
</dbReference>
<dbReference type="EMBL" id="CP051511">
    <property type="protein sequence ID" value="QQW99551.1"/>
    <property type="molecule type" value="Genomic_DNA"/>
</dbReference>
<evidence type="ECO:0000256" key="7">
    <source>
        <dbReference type="ARBA" id="ARBA00030776"/>
    </source>
</evidence>
<dbReference type="Proteomes" id="UP000319650">
    <property type="component" value="Unassembled WGS sequence"/>
</dbReference>
<dbReference type="Pfam" id="PF03449">
    <property type="entry name" value="GreA_GreB_N"/>
    <property type="match status" value="1"/>
</dbReference>
<dbReference type="Gene3D" id="3.10.50.30">
    <property type="entry name" value="Transcription elongation factor, GreA/GreB, C-terminal domain"/>
    <property type="match status" value="1"/>
</dbReference>
<evidence type="ECO:0000313" key="24">
    <source>
        <dbReference type="EMBL" id="RVZ65129.1"/>
    </source>
</evidence>
<feature type="domain" description="Transcription elongation factor GreA/GreB N-terminal" evidence="11">
    <location>
        <begin position="5"/>
        <end position="74"/>
    </location>
</feature>